<sequence length="85" mass="9234">MVIELGESLDISQVQQIKADWEAKKTDNPSCVIDASQLGRVDGAGLQLLLGLVLSCDDIQWQNVPDCLHMSAQHAGMTTLLKLNT</sequence>
<dbReference type="SUPFAM" id="SSF52091">
    <property type="entry name" value="SpoIIaa-like"/>
    <property type="match status" value="1"/>
</dbReference>
<evidence type="ECO:0000259" key="1">
    <source>
        <dbReference type="Pfam" id="PF13466"/>
    </source>
</evidence>
<dbReference type="Pfam" id="PF13466">
    <property type="entry name" value="STAS_2"/>
    <property type="match status" value="1"/>
</dbReference>
<dbReference type="EMBL" id="CP114588">
    <property type="protein sequence ID" value="WBA09067.1"/>
    <property type="molecule type" value="Genomic_DNA"/>
</dbReference>
<gene>
    <name evidence="2" type="ORF">N8M53_02235</name>
</gene>
<evidence type="ECO:0000313" key="3">
    <source>
        <dbReference type="Proteomes" id="UP001164748"/>
    </source>
</evidence>
<dbReference type="InterPro" id="IPR058548">
    <property type="entry name" value="MlaB-like_STAS"/>
</dbReference>
<dbReference type="Gene3D" id="3.30.750.24">
    <property type="entry name" value="STAS domain"/>
    <property type="match status" value="1"/>
</dbReference>
<feature type="domain" description="MlaB-like STAS" evidence="1">
    <location>
        <begin position="3"/>
        <end position="77"/>
    </location>
</feature>
<organism evidence="2 3">
    <name type="scientific">Salinivibrio kushneri</name>
    <dbReference type="NCBI Taxonomy" id="1908198"/>
    <lineage>
        <taxon>Bacteria</taxon>
        <taxon>Pseudomonadati</taxon>
        <taxon>Pseudomonadota</taxon>
        <taxon>Gammaproteobacteria</taxon>
        <taxon>Vibrionales</taxon>
        <taxon>Vibrionaceae</taxon>
        <taxon>Salinivibrio</taxon>
    </lineage>
</organism>
<protein>
    <submittedName>
        <fullName evidence="2">STAS domain-containing protein</fullName>
    </submittedName>
</protein>
<name>A0AA47KLK9_9GAMM</name>
<evidence type="ECO:0000313" key="2">
    <source>
        <dbReference type="EMBL" id="WBA09067.1"/>
    </source>
</evidence>
<dbReference type="AlphaFoldDB" id="A0AA47KLK9"/>
<dbReference type="InterPro" id="IPR036513">
    <property type="entry name" value="STAS_dom_sf"/>
</dbReference>
<proteinExistence type="predicted"/>
<dbReference type="RefSeq" id="WP_269579324.1">
    <property type="nucleotide sequence ID" value="NZ_CP114588.1"/>
</dbReference>
<reference evidence="2" key="1">
    <citation type="submission" date="2022-09" db="EMBL/GenBank/DDBJ databases">
        <authorList>
            <person name="Li Z.-J."/>
        </authorList>
    </citation>
    <scope>NUCLEOTIDE SEQUENCE</scope>
    <source>
        <strain evidence="2">TGB11</strain>
    </source>
</reference>
<dbReference type="Proteomes" id="UP001164748">
    <property type="component" value="Chromosome"/>
</dbReference>
<accession>A0AA47KLK9</accession>